<organism evidence="2 3">
    <name type="scientific">Aspergillus kawachii</name>
    <name type="common">White koji mold</name>
    <name type="synonym">Aspergillus awamori var. kawachi</name>
    <dbReference type="NCBI Taxonomy" id="1069201"/>
    <lineage>
        <taxon>Eukaryota</taxon>
        <taxon>Fungi</taxon>
        <taxon>Dikarya</taxon>
        <taxon>Ascomycota</taxon>
        <taxon>Pezizomycotina</taxon>
        <taxon>Eurotiomycetes</taxon>
        <taxon>Eurotiomycetidae</taxon>
        <taxon>Eurotiales</taxon>
        <taxon>Aspergillaceae</taxon>
        <taxon>Aspergillus</taxon>
        <taxon>Aspergillus subgen. Circumdati</taxon>
    </lineage>
</organism>
<dbReference type="Proteomes" id="UP000075230">
    <property type="component" value="Unassembled WGS sequence"/>
</dbReference>
<name>A0A146G094_ASPKA</name>
<dbReference type="AlphaFoldDB" id="A0A146G094"/>
<evidence type="ECO:0000313" key="3">
    <source>
        <dbReference type="Proteomes" id="UP000075230"/>
    </source>
</evidence>
<reference evidence="2 3" key="1">
    <citation type="journal article" date="2016" name="DNA Res.">
        <title>Genome sequence of Aspergillus luchuensis NBRC 4314.</title>
        <authorList>
            <person name="Yamada O."/>
            <person name="Machida M."/>
            <person name="Hosoyama A."/>
            <person name="Goto M."/>
            <person name="Takahashi T."/>
            <person name="Futagami T."/>
            <person name="Yamagata Y."/>
            <person name="Takeuchi M."/>
            <person name="Kobayashi T."/>
            <person name="Koike H."/>
            <person name="Abe K."/>
            <person name="Asai K."/>
            <person name="Arita M."/>
            <person name="Fujita N."/>
            <person name="Fukuda K."/>
            <person name="Higa K."/>
            <person name="Horikawa H."/>
            <person name="Ishikawa T."/>
            <person name="Jinno K."/>
            <person name="Kato Y."/>
            <person name="Kirimura K."/>
            <person name="Mizutani O."/>
            <person name="Nakasone K."/>
            <person name="Sano M."/>
            <person name="Shiraishi Y."/>
            <person name="Tsukahara M."/>
            <person name="Gomi K."/>
        </authorList>
    </citation>
    <scope>NUCLEOTIDE SEQUENCE [LARGE SCALE GENOMIC DNA]</scope>
    <source>
        <strain evidence="2 3">RIB 2604</strain>
    </source>
</reference>
<evidence type="ECO:0000313" key="2">
    <source>
        <dbReference type="EMBL" id="GAT31126.1"/>
    </source>
</evidence>
<accession>A0A146G094</accession>
<dbReference type="EMBL" id="BCWF01000038">
    <property type="protein sequence ID" value="GAT31126.1"/>
    <property type="molecule type" value="Genomic_DNA"/>
</dbReference>
<sequence length="37" mass="3619">MPLGPYLGGPVSPSTNTGPGPGSMRAATGLHRGNLSL</sequence>
<reference evidence="3" key="2">
    <citation type="submission" date="2016-02" db="EMBL/GenBank/DDBJ databases">
        <title>Genome sequencing of Aspergillus luchuensis NBRC 4314.</title>
        <authorList>
            <person name="Yamada O."/>
        </authorList>
    </citation>
    <scope>NUCLEOTIDE SEQUENCE [LARGE SCALE GENOMIC DNA]</scope>
    <source>
        <strain evidence="3">RIB 2604</strain>
    </source>
</reference>
<evidence type="ECO:0000256" key="1">
    <source>
        <dbReference type="SAM" id="MobiDB-lite"/>
    </source>
</evidence>
<proteinExistence type="predicted"/>
<comment type="caution">
    <text evidence="2">The sequence shown here is derived from an EMBL/GenBank/DDBJ whole genome shotgun (WGS) entry which is preliminary data.</text>
</comment>
<gene>
    <name evidence="2" type="ORF">RIB2604_03900630</name>
</gene>
<protein>
    <submittedName>
        <fullName evidence="2">F-box domain protein</fullName>
    </submittedName>
</protein>
<feature type="region of interest" description="Disordered" evidence="1">
    <location>
        <begin position="1"/>
        <end position="37"/>
    </location>
</feature>